<feature type="compositionally biased region" description="Low complexity" evidence="4">
    <location>
        <begin position="8"/>
        <end position="18"/>
    </location>
</feature>
<name>A0A0D7BCQ7_9AGAR</name>
<dbReference type="GO" id="GO:0006364">
    <property type="term" value="P:rRNA processing"/>
    <property type="evidence" value="ECO:0007669"/>
    <property type="project" value="InterPro"/>
</dbReference>
<keyword evidence="2" id="KW-0597">Phosphoprotein</keyword>
<evidence type="ECO:0000256" key="2">
    <source>
        <dbReference type="ARBA" id="ARBA00022553"/>
    </source>
</evidence>
<feature type="region of interest" description="Disordered" evidence="4">
    <location>
        <begin position="626"/>
        <end position="721"/>
    </location>
</feature>
<dbReference type="Proteomes" id="UP000054007">
    <property type="component" value="Unassembled WGS sequence"/>
</dbReference>
<gene>
    <name evidence="5" type="ORF">CYLTODRAFT_421983</name>
</gene>
<organism evidence="5 6">
    <name type="scientific">Cylindrobasidium torrendii FP15055 ss-10</name>
    <dbReference type="NCBI Taxonomy" id="1314674"/>
    <lineage>
        <taxon>Eukaryota</taxon>
        <taxon>Fungi</taxon>
        <taxon>Dikarya</taxon>
        <taxon>Basidiomycota</taxon>
        <taxon>Agaricomycotina</taxon>
        <taxon>Agaricomycetes</taxon>
        <taxon>Agaricomycetidae</taxon>
        <taxon>Agaricales</taxon>
        <taxon>Marasmiineae</taxon>
        <taxon>Physalacriaceae</taxon>
        <taxon>Cylindrobasidium</taxon>
    </lineage>
</organism>
<feature type="compositionally biased region" description="Acidic residues" evidence="4">
    <location>
        <begin position="82"/>
        <end position="107"/>
    </location>
</feature>
<feature type="region of interest" description="Disordered" evidence="4">
    <location>
        <begin position="469"/>
        <end position="596"/>
    </location>
</feature>
<dbReference type="OrthoDB" id="277439at2759"/>
<evidence type="ECO:0000313" key="5">
    <source>
        <dbReference type="EMBL" id="KIY68035.1"/>
    </source>
</evidence>
<feature type="region of interest" description="Disordered" evidence="4">
    <location>
        <begin position="47"/>
        <end position="107"/>
    </location>
</feature>
<reference evidence="5 6" key="1">
    <citation type="journal article" date="2015" name="Fungal Genet. Biol.">
        <title>Evolution of novel wood decay mechanisms in Agaricales revealed by the genome sequences of Fistulina hepatica and Cylindrobasidium torrendii.</title>
        <authorList>
            <person name="Floudas D."/>
            <person name="Held B.W."/>
            <person name="Riley R."/>
            <person name="Nagy L.G."/>
            <person name="Koehler G."/>
            <person name="Ransdell A.S."/>
            <person name="Younus H."/>
            <person name="Chow J."/>
            <person name="Chiniquy J."/>
            <person name="Lipzen A."/>
            <person name="Tritt A."/>
            <person name="Sun H."/>
            <person name="Haridas S."/>
            <person name="LaButti K."/>
            <person name="Ohm R.A."/>
            <person name="Kues U."/>
            <person name="Blanchette R.A."/>
            <person name="Grigoriev I.V."/>
            <person name="Minto R.E."/>
            <person name="Hibbett D.S."/>
        </authorList>
    </citation>
    <scope>NUCLEOTIDE SEQUENCE [LARGE SCALE GENOMIC DNA]</scope>
    <source>
        <strain evidence="5 6">FP15055 ss-10</strain>
    </source>
</reference>
<dbReference type="Pfam" id="PF04615">
    <property type="entry name" value="Utp14"/>
    <property type="match status" value="1"/>
</dbReference>
<protein>
    <submittedName>
        <fullName evidence="5">Utp14-domain-containing protein</fullName>
    </submittedName>
</protein>
<accession>A0A0D7BCQ7</accession>
<dbReference type="STRING" id="1314674.A0A0D7BCQ7"/>
<evidence type="ECO:0000256" key="1">
    <source>
        <dbReference type="ARBA" id="ARBA00004604"/>
    </source>
</evidence>
<dbReference type="GO" id="GO:0032040">
    <property type="term" value="C:small-subunit processome"/>
    <property type="evidence" value="ECO:0007669"/>
    <property type="project" value="InterPro"/>
</dbReference>
<sequence>MARDSSKFNKASSSKARSGYALRLAKKPKNQLDDVYEFSTDSRKLGRRAKIGMDLDRDEDLSGGVPDDEEERSKLRARLIGENEDDEQIDSADDEDLDSDAAFDESDDDQYAGFFKKVLPSKAKAKTNTVRFPEVDLNEDSEDEKMAELSDEEQEEDSDAEESGEDDEFIDVLDVLDGRGDPMDEDDGQPPKRPAPPPAEAASDSDDEEEEEDEDDAITEDDGLAASDEDVDADALDNLHSFVSSLPSAPSRKRKSEAGPSAAEPSQPARKRRVLKETGETGEENEYRPHTTGSKLALDDFLAPLASQPEALQALKDSTKPLKSSKIRTLNAPLPTRAQERLDREAAYEQTKQEVDKWSATMKRIQEAEHLSFPLQAQPEGKTSAIELAAKFQPRTELESSVDRLLKSAKLRDEDIVQTEENMLKGSSLSVEEVAARRAELRRNRELMFRADVKAKRVAKIKSKAYRKIRRREREKVDEEDSDDEGSNLKREVERARERATLRHKNTGKWAKQMNGRAEFDEDGGSRAAIEEMLAKGETLRRKIQGKGSDDESDDSDDGLDDEEIRQRAFDELERLKQDDEDAAANNEGTAKGVWQMKFMTDAMSRKQGEADKEVDDFVKEMNGIEDAAGEAEPSSGVAVTRAGGRAIYRPGTADQPKASSSKALPEASNSIPADGANPWLDPAESTAKVAKKKNEVVISKDSKATDKAKNKLKKKQAKASVGVAKAQDDAVVHIDVNNVLNLASKAPTEAEADDDDNEEVTLQERKLDMKGKGKGKNVAFEQRDLVSRAFAGDNVVQDFQELKQREMELDAPTEIDTTLPGWGSWGGNGTQAPKPKPHLIKKIAGIDATSRKDYGKGHVIISERVDKKAAKYQVRDLPYPYTSKAQFERSLEQPVGKEWNTRMGFQKATMPKVTKKMGTVIDPLNKLF</sequence>
<evidence type="ECO:0000256" key="3">
    <source>
        <dbReference type="ARBA" id="ARBA00023242"/>
    </source>
</evidence>
<feature type="compositionally biased region" description="Acidic residues" evidence="4">
    <location>
        <begin position="136"/>
        <end position="171"/>
    </location>
</feature>
<dbReference type="EMBL" id="KN880511">
    <property type="protein sequence ID" value="KIY68035.1"/>
    <property type="molecule type" value="Genomic_DNA"/>
</dbReference>
<feature type="compositionally biased region" description="Basic and acidic residues" evidence="4">
    <location>
        <begin position="565"/>
        <end position="578"/>
    </location>
</feature>
<keyword evidence="3" id="KW-0539">Nucleus</keyword>
<feature type="compositionally biased region" description="Basic and acidic residues" evidence="4">
    <location>
        <begin position="487"/>
        <end position="501"/>
    </location>
</feature>
<feature type="region of interest" description="Disordered" evidence="4">
    <location>
        <begin position="316"/>
        <end position="338"/>
    </location>
</feature>
<keyword evidence="6" id="KW-1185">Reference proteome</keyword>
<feature type="compositionally biased region" description="Acidic residues" evidence="4">
    <location>
        <begin position="203"/>
        <end position="235"/>
    </location>
</feature>
<feature type="compositionally biased region" description="Acidic residues" evidence="4">
    <location>
        <begin position="56"/>
        <end position="70"/>
    </location>
</feature>
<dbReference type="InterPro" id="IPR006709">
    <property type="entry name" value="SSU_processome_Utp14"/>
</dbReference>
<evidence type="ECO:0000256" key="4">
    <source>
        <dbReference type="SAM" id="MobiDB-lite"/>
    </source>
</evidence>
<feature type="compositionally biased region" description="Polar residues" evidence="4">
    <location>
        <begin position="658"/>
        <end position="672"/>
    </location>
</feature>
<feature type="compositionally biased region" description="Basic and acidic residues" evidence="4">
    <location>
        <begin position="693"/>
        <end position="710"/>
    </location>
</feature>
<comment type="subcellular location">
    <subcellularLocation>
        <location evidence="1">Nucleus</location>
        <location evidence="1">Nucleolus</location>
    </subcellularLocation>
</comment>
<feature type="region of interest" description="Disordered" evidence="4">
    <location>
        <begin position="125"/>
        <end position="295"/>
    </location>
</feature>
<feature type="compositionally biased region" description="Acidic residues" evidence="4">
    <location>
        <begin position="551"/>
        <end position="564"/>
    </location>
</feature>
<proteinExistence type="predicted"/>
<dbReference type="PANTHER" id="PTHR14150">
    <property type="entry name" value="U3 SMALL NUCLEOLAR RNA-ASSOCIATED PROTEIN 14"/>
    <property type="match status" value="1"/>
</dbReference>
<evidence type="ECO:0000313" key="6">
    <source>
        <dbReference type="Proteomes" id="UP000054007"/>
    </source>
</evidence>
<feature type="compositionally biased region" description="Basic and acidic residues" evidence="4">
    <location>
        <begin position="275"/>
        <end position="289"/>
    </location>
</feature>
<dbReference type="PANTHER" id="PTHR14150:SF12">
    <property type="entry name" value="U3 SMALL NUCLEOLAR RNA-ASSOCIATED PROTEIN 14 HOMOLOG A"/>
    <property type="match status" value="1"/>
</dbReference>
<dbReference type="AlphaFoldDB" id="A0A0D7BCQ7"/>
<feature type="region of interest" description="Disordered" evidence="4">
    <location>
        <begin position="1"/>
        <end position="24"/>
    </location>
</feature>
<feature type="compositionally biased region" description="Basic and acidic residues" evidence="4">
    <location>
        <begin position="529"/>
        <end position="541"/>
    </location>
</feature>